<dbReference type="HOGENOM" id="CLU_007709_0_0_1"/>
<dbReference type="AlphaFoldDB" id="A0A066WR14"/>
<dbReference type="PANTHER" id="PTHR11188">
    <property type="entry name" value="ARRESTIN DOMAIN CONTAINING PROTEIN"/>
    <property type="match status" value="1"/>
</dbReference>
<reference evidence="3 4" key="1">
    <citation type="submission" date="2014-05" db="EMBL/GenBank/DDBJ databases">
        <title>Draft genome sequence of a rare smut relative, Tilletiaria anomala UBC 951.</title>
        <authorList>
            <consortium name="DOE Joint Genome Institute"/>
            <person name="Toome M."/>
            <person name="Kuo A."/>
            <person name="Henrissat B."/>
            <person name="Lipzen A."/>
            <person name="Tritt A."/>
            <person name="Yoshinaga Y."/>
            <person name="Zane M."/>
            <person name="Barry K."/>
            <person name="Grigoriev I.V."/>
            <person name="Spatafora J.W."/>
            <person name="Aimea M.C."/>
        </authorList>
    </citation>
    <scope>NUCLEOTIDE SEQUENCE [LARGE SCALE GENOMIC DNA]</scope>
    <source>
        <strain evidence="3 4">UBC 951</strain>
    </source>
</reference>
<accession>A0A066WR14</accession>
<dbReference type="InterPro" id="IPR011021">
    <property type="entry name" value="Arrestin-like_N"/>
</dbReference>
<feature type="region of interest" description="Disordered" evidence="1">
    <location>
        <begin position="309"/>
        <end position="368"/>
    </location>
</feature>
<dbReference type="GO" id="GO:0005829">
    <property type="term" value="C:cytosol"/>
    <property type="evidence" value="ECO:0007669"/>
    <property type="project" value="TreeGrafter"/>
</dbReference>
<dbReference type="EMBL" id="JMSN01000002">
    <property type="protein sequence ID" value="KDN53434.1"/>
    <property type="molecule type" value="Genomic_DNA"/>
</dbReference>
<dbReference type="InterPro" id="IPR014756">
    <property type="entry name" value="Ig_E-set"/>
</dbReference>
<evidence type="ECO:0000313" key="4">
    <source>
        <dbReference type="Proteomes" id="UP000027361"/>
    </source>
</evidence>
<keyword evidence="4" id="KW-1185">Reference proteome</keyword>
<dbReference type="OrthoDB" id="2238745at2759"/>
<feature type="compositionally biased region" description="Polar residues" evidence="1">
    <location>
        <begin position="622"/>
        <end position="641"/>
    </location>
</feature>
<dbReference type="SUPFAM" id="SSF81296">
    <property type="entry name" value="E set domains"/>
    <property type="match status" value="1"/>
</dbReference>
<dbReference type="InterPro" id="IPR050357">
    <property type="entry name" value="Arrestin_domain-protein"/>
</dbReference>
<dbReference type="RefSeq" id="XP_013246273.1">
    <property type="nucleotide sequence ID" value="XM_013390819.1"/>
</dbReference>
<feature type="compositionally biased region" description="Low complexity" evidence="1">
    <location>
        <begin position="268"/>
        <end position="281"/>
    </location>
</feature>
<feature type="compositionally biased region" description="Polar residues" evidence="1">
    <location>
        <begin position="449"/>
        <end position="460"/>
    </location>
</feature>
<protein>
    <recommendedName>
        <fullName evidence="2">Arrestin C-terminal-like domain-containing protein</fullName>
    </recommendedName>
</protein>
<sequence>MAPQTAVTITRLEPAVFLRGQSASGEDGRGRRRHVNLDAPPSQLRALLSLTLLKPSKIKDISISLTGIARTDWPEGIGPNRLELSEESVIIKQVVSLFNAKRERHMENRLEAGGNGRRRCTSEGELNHGGEASQDEYRSDGASEHRPSSSNEPDRHFPGSNFRREQTSLTPNGSSFKDSLASAMVLIPPSLRGVDMGAVNRARQRERERGNELHQGKQLQLSNFRTFSEAPEQLSLGQNGVGRLGTARGFNVSAAAPVVDSLGAMTRSCSSGGLPPSSASGVAKSTDPYLSPANDRVLSPLEKGLLKLSKVKAGSSGSGPKGKDKGKGKSKDGIENFDPGYGCVSTPPRGGSQSLPVSRVQTPVATAPLLTEDAQASGLAADGDNEGPAGDYFGASAPGVSSFAAGDSGGSSAVPWDDPPMYTYYNSLPPWPATETAGTAKMDEERQSPGATTETATMSTALEPISSSMTGVQSSSTERESTAASSVSESGSKPLSPFRNSSSPSLPANAHAWRGAPAPETVWAAGPSGKGILQHSGQSKGKGRVAPRNEQVRFDAAALACAALIDADIQNEGGAQQAPVPSSPKVPSASASTVALNEPIPHRVDSHSSATSSRTTLERRSCSATSSPEHPINGSSASSPLLLTGTGDKPKDKSPIRSNSVPGSGVAWTVQSASPGAGAVKGKEKGGLKGLLSGLNHDHKSKERERDKDKSEKKSFTPSRERERERDKKELKELAKGEKQDSNSEWQEFKAGAYTFPICIPLPSNLPPTLHADFGSNQYTLKALVQRAGALTPNLTTEREVTFIHAPDEDEMEGSDAIVVQRTWEDALSYVVVISGKSFPLGSKIPMWLKFVPLTKVKIHRIVATMEEKTDYYAKNKRVARHEVPRRWNLLKLANSNHEPLLPLLDDSPDALATSVLGPFVAAAAEDSSDALPTMLDPNGPWELVADLELSKKLHRINLSSNHKRSNIAVHHMLRLTIRVEREEDNRDVPADGKRRLFDIVIEAPIALNHSYTNEDWIKLPNYDLARDDVSPGSANPPPPPPPIDQQDRSPPPAVLRAFSPTVARKLSEQRHQPAPRMEAAASLGTTASSSSRQLTRRWLALSETAGRFGARLELPGERRVESADDPLPPLEPPPPSYQTAVFSRPVLMHAGSEDAVAQVD</sequence>
<dbReference type="Pfam" id="PF02752">
    <property type="entry name" value="Arrestin_C"/>
    <property type="match status" value="1"/>
</dbReference>
<feature type="region of interest" description="Disordered" evidence="1">
    <location>
        <begin position="108"/>
        <end position="176"/>
    </location>
</feature>
<feature type="compositionally biased region" description="Basic and acidic residues" evidence="1">
    <location>
        <begin position="321"/>
        <end position="334"/>
    </location>
</feature>
<dbReference type="GeneID" id="25263487"/>
<feature type="compositionally biased region" description="Basic and acidic residues" evidence="1">
    <location>
        <begin position="135"/>
        <end position="166"/>
    </location>
</feature>
<dbReference type="PANTHER" id="PTHR11188:SF17">
    <property type="entry name" value="FI21816P1"/>
    <property type="match status" value="1"/>
</dbReference>
<feature type="region of interest" description="Disordered" evidence="1">
    <location>
        <begin position="572"/>
        <end position="744"/>
    </location>
</feature>
<feature type="compositionally biased region" description="Polar residues" evidence="1">
    <location>
        <begin position="167"/>
        <end position="176"/>
    </location>
</feature>
<dbReference type="InterPro" id="IPR011022">
    <property type="entry name" value="Arrestin_C-like"/>
</dbReference>
<dbReference type="Gene3D" id="2.60.40.640">
    <property type="match status" value="1"/>
</dbReference>
<comment type="caution">
    <text evidence="3">The sequence shown here is derived from an EMBL/GenBank/DDBJ whole genome shotgun (WGS) entry which is preliminary data.</text>
</comment>
<feature type="compositionally biased region" description="Polar residues" evidence="1">
    <location>
        <begin position="351"/>
        <end position="364"/>
    </location>
</feature>
<feature type="region of interest" description="Disordered" evidence="1">
    <location>
        <begin position="427"/>
        <end position="548"/>
    </location>
</feature>
<dbReference type="Proteomes" id="UP000027361">
    <property type="component" value="Unassembled WGS sequence"/>
</dbReference>
<feature type="domain" description="Arrestin C-terminal-like" evidence="2">
    <location>
        <begin position="824"/>
        <end position="1013"/>
    </location>
</feature>
<dbReference type="GO" id="GO:0005886">
    <property type="term" value="C:plasma membrane"/>
    <property type="evidence" value="ECO:0007669"/>
    <property type="project" value="TreeGrafter"/>
</dbReference>
<dbReference type="GO" id="GO:0030674">
    <property type="term" value="F:protein-macromolecule adaptor activity"/>
    <property type="evidence" value="ECO:0007669"/>
    <property type="project" value="TreeGrafter"/>
</dbReference>
<feature type="region of interest" description="Disordered" evidence="1">
    <location>
        <begin position="379"/>
        <end position="398"/>
    </location>
</feature>
<feature type="compositionally biased region" description="Basic and acidic residues" evidence="1">
    <location>
        <begin position="696"/>
        <end position="742"/>
    </location>
</feature>
<evidence type="ECO:0000259" key="2">
    <source>
        <dbReference type="SMART" id="SM01017"/>
    </source>
</evidence>
<feature type="compositionally biased region" description="Low complexity" evidence="1">
    <location>
        <begin position="466"/>
        <end position="492"/>
    </location>
</feature>
<dbReference type="SMART" id="SM01017">
    <property type="entry name" value="Arrestin_C"/>
    <property type="match status" value="1"/>
</dbReference>
<dbReference type="GO" id="GO:0070086">
    <property type="term" value="P:ubiquitin-dependent endocytosis"/>
    <property type="evidence" value="ECO:0007669"/>
    <property type="project" value="TreeGrafter"/>
</dbReference>
<dbReference type="FunCoup" id="A0A066WR14">
    <property type="interactions" value="243"/>
</dbReference>
<feature type="region of interest" description="Disordered" evidence="1">
    <location>
        <begin position="1113"/>
        <end position="1140"/>
    </location>
</feature>
<dbReference type="GO" id="GO:0031625">
    <property type="term" value="F:ubiquitin protein ligase binding"/>
    <property type="evidence" value="ECO:0007669"/>
    <property type="project" value="TreeGrafter"/>
</dbReference>
<feature type="compositionally biased region" description="Pro residues" evidence="1">
    <location>
        <begin position="1127"/>
        <end position="1137"/>
    </location>
</feature>
<feature type="region of interest" description="Disordered" evidence="1">
    <location>
        <begin position="1028"/>
        <end position="1093"/>
    </location>
</feature>
<dbReference type="OMA" id="DQTHFQR"/>
<gene>
    <name evidence="3" type="ORF">K437DRAFT_253132</name>
</gene>
<name>A0A066WR14_TILAU</name>
<dbReference type="STRING" id="1037660.A0A066WR14"/>
<organism evidence="3 4">
    <name type="scientific">Tilletiaria anomala (strain ATCC 24038 / CBS 436.72 / UBC 951)</name>
    <dbReference type="NCBI Taxonomy" id="1037660"/>
    <lineage>
        <taxon>Eukaryota</taxon>
        <taxon>Fungi</taxon>
        <taxon>Dikarya</taxon>
        <taxon>Basidiomycota</taxon>
        <taxon>Ustilaginomycotina</taxon>
        <taxon>Exobasidiomycetes</taxon>
        <taxon>Georgefischeriales</taxon>
        <taxon>Tilletiariaceae</taxon>
        <taxon>Tilletiaria</taxon>
    </lineage>
</organism>
<evidence type="ECO:0000256" key="1">
    <source>
        <dbReference type="SAM" id="MobiDB-lite"/>
    </source>
</evidence>
<feature type="compositionally biased region" description="Pro residues" evidence="1">
    <location>
        <begin position="1035"/>
        <end position="1054"/>
    </location>
</feature>
<feature type="compositionally biased region" description="Low complexity" evidence="1">
    <location>
        <begin position="1080"/>
        <end position="1092"/>
    </location>
</feature>
<proteinExistence type="predicted"/>
<dbReference type="InParanoid" id="A0A066WR14"/>
<feature type="region of interest" description="Disordered" evidence="1">
    <location>
        <begin position="266"/>
        <end position="287"/>
    </location>
</feature>
<feature type="compositionally biased region" description="Low complexity" evidence="1">
    <location>
        <begin position="578"/>
        <end position="595"/>
    </location>
</feature>
<dbReference type="InterPro" id="IPR014752">
    <property type="entry name" value="Arrestin-like_C"/>
</dbReference>
<evidence type="ECO:0000313" key="3">
    <source>
        <dbReference type="EMBL" id="KDN53434.1"/>
    </source>
</evidence>
<dbReference type="Pfam" id="PF00339">
    <property type="entry name" value="Arrestin_N"/>
    <property type="match status" value="1"/>
</dbReference>